<protein>
    <submittedName>
        <fullName evidence="4">Vegetative cell wall protein</fullName>
    </submittedName>
</protein>
<feature type="domain" description="DUF5631" evidence="2">
    <location>
        <begin position="314"/>
        <end position="408"/>
    </location>
</feature>
<feature type="region of interest" description="Disordered" evidence="1">
    <location>
        <begin position="112"/>
        <end position="136"/>
    </location>
</feature>
<dbReference type="InterPro" id="IPR040604">
    <property type="entry name" value="DUF5632"/>
</dbReference>
<evidence type="ECO:0000259" key="3">
    <source>
        <dbReference type="Pfam" id="PF18646"/>
    </source>
</evidence>
<evidence type="ECO:0000313" key="4">
    <source>
        <dbReference type="EMBL" id="ORV72611.1"/>
    </source>
</evidence>
<gene>
    <name evidence="4" type="ORF">AWC07_03470</name>
</gene>
<keyword evidence="5" id="KW-1185">Reference proteome</keyword>
<dbReference type="Proteomes" id="UP000193738">
    <property type="component" value="Unassembled WGS sequence"/>
</dbReference>
<organism evidence="4 5">
    <name type="scientific">Mycobacterium gastri</name>
    <dbReference type="NCBI Taxonomy" id="1777"/>
    <lineage>
        <taxon>Bacteria</taxon>
        <taxon>Bacillati</taxon>
        <taxon>Actinomycetota</taxon>
        <taxon>Actinomycetes</taxon>
        <taxon>Mycobacteriales</taxon>
        <taxon>Mycobacteriaceae</taxon>
        <taxon>Mycobacterium</taxon>
    </lineage>
</organism>
<proteinExistence type="predicted"/>
<dbReference type="STRING" id="1777.AWC07_03470"/>
<comment type="caution">
    <text evidence="4">The sequence shown here is derived from an EMBL/GenBank/DDBJ whole genome shotgun (WGS) entry which is preliminary data.</text>
</comment>
<reference evidence="4 5" key="1">
    <citation type="submission" date="2016-01" db="EMBL/GenBank/DDBJ databases">
        <title>The new phylogeny of the genus Mycobacterium.</title>
        <authorList>
            <person name="Tarcisio F."/>
            <person name="Conor M."/>
            <person name="Antonella G."/>
            <person name="Elisabetta G."/>
            <person name="Giulia F.S."/>
            <person name="Sara T."/>
            <person name="Anna F."/>
            <person name="Clotilde B."/>
            <person name="Roberto B."/>
            <person name="Veronica D.S."/>
            <person name="Fabio R."/>
            <person name="Monica P."/>
            <person name="Olivier J."/>
            <person name="Enrico T."/>
            <person name="Nicola S."/>
        </authorList>
    </citation>
    <scope>NUCLEOTIDE SEQUENCE [LARGE SCALE GENOMIC DNA]</scope>
    <source>
        <strain evidence="4 5">DSM 43505</strain>
    </source>
</reference>
<dbReference type="InterPro" id="IPR040833">
    <property type="entry name" value="DUF5631"/>
</dbReference>
<name>A0A1X1VUB3_MYCGS</name>
<evidence type="ECO:0000256" key="1">
    <source>
        <dbReference type="SAM" id="MobiDB-lite"/>
    </source>
</evidence>
<dbReference type="Pfam" id="PF18645">
    <property type="entry name" value="DUF5631"/>
    <property type="match status" value="1"/>
</dbReference>
<dbReference type="Pfam" id="PF18646">
    <property type="entry name" value="DUF5632"/>
    <property type="match status" value="1"/>
</dbReference>
<feature type="domain" description="DUF5632" evidence="3">
    <location>
        <begin position="208"/>
        <end position="288"/>
    </location>
</feature>
<accession>A0A1X1VUB3</accession>
<dbReference type="EMBL" id="LQOX01000077">
    <property type="protein sequence ID" value="ORV72611.1"/>
    <property type="molecule type" value="Genomic_DNA"/>
</dbReference>
<dbReference type="RefSeq" id="WP_085105014.1">
    <property type="nucleotide sequence ID" value="NZ_LQOX01000077.1"/>
</dbReference>
<evidence type="ECO:0000259" key="2">
    <source>
        <dbReference type="Pfam" id="PF18645"/>
    </source>
</evidence>
<evidence type="ECO:0000313" key="5">
    <source>
        <dbReference type="Proteomes" id="UP000193738"/>
    </source>
</evidence>
<sequence length="410" mass="44228">MGIFGRRTARQRLRRATEESLTIPAFSSPPDCTPWVIGGLWPVELSPNNAETAALAAYLKDDLDRIVSSANDELRMLRSAVLLDSARRAAEATVIDEARARAVRRVESTLRQLRGQPAPPVVPRPSVTPDSGGTDLERTRVLPAIKDEEPGAAGDLASTRVLPAVEDATGDEQPVTNGEEQVQLAAPPEAEVAVAESLTPTLGVAAPESDDERLQRLLTFVARQEPRLNWAVGQRADGMTVLVTDLAHGWVPPGVMLPEGVQLLEPKRRSGGVAKLIGTTARLATYRPGDFLGWTSDFTPTTSSPKPRELPTLDNLLSELSGATRWRDGLPRIVHLLAQASAAEGGVGEDEIDLLRVHLDTARHEVVAQYPNVDAALLLNCMLLAATESGVTGDPVSANYHFAWFRELNQ</sequence>
<dbReference type="AlphaFoldDB" id="A0A1X1VUB3"/>